<evidence type="ECO:0000313" key="2">
    <source>
        <dbReference type="EMBL" id="KAF7803725.1"/>
    </source>
</evidence>
<keyword evidence="1" id="KW-0472">Membrane</keyword>
<proteinExistence type="predicted"/>
<keyword evidence="3" id="KW-1185">Reference proteome</keyword>
<dbReference type="OrthoDB" id="678132at2759"/>
<evidence type="ECO:0000313" key="3">
    <source>
        <dbReference type="Proteomes" id="UP000634136"/>
    </source>
</evidence>
<dbReference type="AlphaFoldDB" id="A0A834SFZ0"/>
<dbReference type="InterPro" id="IPR038920">
    <property type="entry name" value="At3g05675-like"/>
</dbReference>
<protein>
    <submittedName>
        <fullName evidence="2">Uncharacterized protein</fullName>
    </submittedName>
</protein>
<dbReference type="GO" id="GO:0016567">
    <property type="term" value="P:protein ubiquitination"/>
    <property type="evidence" value="ECO:0007669"/>
    <property type="project" value="UniProtKB-UniPathway"/>
</dbReference>
<evidence type="ECO:0000256" key="1">
    <source>
        <dbReference type="SAM" id="Phobius"/>
    </source>
</evidence>
<reference evidence="2" key="1">
    <citation type="submission" date="2020-09" db="EMBL/GenBank/DDBJ databases">
        <title>Genome-Enabled Discovery of Anthraquinone Biosynthesis in Senna tora.</title>
        <authorList>
            <person name="Kang S.-H."/>
            <person name="Pandey R.P."/>
            <person name="Lee C.-M."/>
            <person name="Sim J.-S."/>
            <person name="Jeong J.-T."/>
            <person name="Choi B.-S."/>
            <person name="Jung M."/>
            <person name="Ginzburg D."/>
            <person name="Zhao K."/>
            <person name="Won S.Y."/>
            <person name="Oh T.-J."/>
            <person name="Yu Y."/>
            <person name="Kim N.-H."/>
            <person name="Lee O.R."/>
            <person name="Lee T.-H."/>
            <person name="Bashyal P."/>
            <person name="Kim T.-S."/>
            <person name="Lee W.-H."/>
            <person name="Kawkins C."/>
            <person name="Kim C.-K."/>
            <person name="Kim J.S."/>
            <person name="Ahn B.O."/>
            <person name="Rhee S.Y."/>
            <person name="Sohng J.K."/>
        </authorList>
    </citation>
    <scope>NUCLEOTIDE SEQUENCE</scope>
    <source>
        <tissue evidence="2">Leaf</tissue>
    </source>
</reference>
<dbReference type="UniPathway" id="UPA00143"/>
<comment type="caution">
    <text evidence="2">The sequence shown here is derived from an EMBL/GenBank/DDBJ whole genome shotgun (WGS) entry which is preliminary data.</text>
</comment>
<keyword evidence="1" id="KW-1133">Transmembrane helix</keyword>
<gene>
    <name evidence="2" type="ORF">G2W53_042836</name>
</gene>
<dbReference type="EMBL" id="JAAIUW010000013">
    <property type="protein sequence ID" value="KAF7803725.1"/>
    <property type="molecule type" value="Genomic_DNA"/>
</dbReference>
<organism evidence="2 3">
    <name type="scientific">Senna tora</name>
    <dbReference type="NCBI Taxonomy" id="362788"/>
    <lineage>
        <taxon>Eukaryota</taxon>
        <taxon>Viridiplantae</taxon>
        <taxon>Streptophyta</taxon>
        <taxon>Embryophyta</taxon>
        <taxon>Tracheophyta</taxon>
        <taxon>Spermatophyta</taxon>
        <taxon>Magnoliopsida</taxon>
        <taxon>eudicotyledons</taxon>
        <taxon>Gunneridae</taxon>
        <taxon>Pentapetalae</taxon>
        <taxon>rosids</taxon>
        <taxon>fabids</taxon>
        <taxon>Fabales</taxon>
        <taxon>Fabaceae</taxon>
        <taxon>Caesalpinioideae</taxon>
        <taxon>Cassia clade</taxon>
        <taxon>Senna</taxon>
    </lineage>
</organism>
<keyword evidence="1" id="KW-0812">Transmembrane</keyword>
<name>A0A834SFZ0_9FABA</name>
<sequence length="387" mass="43074">MGTMENSSATIAPVVLRNLIISILIHADKFLINLAQRYKIIQTFRYLFFSYFFFSIRFLPSFFADFVPSIKSSPPPDDYTLKPPRIDNFVPAYGGGGDSGIARALSQLLSIVNDIPVSSRKYEVVRSLAETLIDENQREGNHALHEVNRSVLSSAFARTLGQLEAAVAERGEEEGEGTGDGAGEGRLRRVMKAVRSVRDFARRVRGGGGEMRGRGMISAEKLAAELLWLAQKLAACGCGEEAVWRWAAASNLGWLALSADPRLQCSLVKVAAFLFIEAKEMGADESEEGKMEQCLPTKLKMLQTWLPLLCRGSNGTDAPVLSMSERGELEKVLEESIEELEVEEEQEQVLSLWLHHFTHSPSSDWPNLHACYTRWCSASRKQFLLLE</sequence>
<dbReference type="PANTHER" id="PTHR31060:SF4">
    <property type="entry name" value="1,8-CINEOLE SYNTHASE"/>
    <property type="match status" value="1"/>
</dbReference>
<feature type="transmembrane region" description="Helical" evidence="1">
    <location>
        <begin position="46"/>
        <end position="64"/>
    </location>
</feature>
<accession>A0A834SFZ0</accession>
<dbReference type="PANTHER" id="PTHR31060">
    <property type="entry name" value="OSJNBA0011J08.25 PROTEIN-RELATED"/>
    <property type="match status" value="1"/>
</dbReference>
<dbReference type="Proteomes" id="UP000634136">
    <property type="component" value="Unassembled WGS sequence"/>
</dbReference>